<sequence>MQIGPIPVVEETALVTTRKVVTGRVRIETRTEEITQSLATDLLSSEVEVIRVPVGRTVEAVPDVSENGDLTIIPVVEERLVVTRELYLREEIHIRRVERRETIDVPVTTRRQTARIERLSPDGDLLEPDQSPSKDDDDDL</sequence>
<evidence type="ECO:0000313" key="4">
    <source>
        <dbReference type="Proteomes" id="UP000293520"/>
    </source>
</evidence>
<dbReference type="AlphaFoldDB" id="A0A4Q9G500"/>
<dbReference type="EMBL" id="SISK01000004">
    <property type="protein sequence ID" value="TBN41300.1"/>
    <property type="molecule type" value="Genomic_DNA"/>
</dbReference>
<dbReference type="InterPro" id="IPR019060">
    <property type="entry name" value="DUF2382"/>
</dbReference>
<evidence type="ECO:0000256" key="1">
    <source>
        <dbReference type="SAM" id="MobiDB-lite"/>
    </source>
</evidence>
<reference evidence="3 4" key="1">
    <citation type="submission" date="2019-02" db="EMBL/GenBank/DDBJ databases">
        <title>Paracoccus subflavus sp. nov., isolated from marine sediment of the Pacific Ocean.</title>
        <authorList>
            <person name="Zhang G."/>
        </authorList>
    </citation>
    <scope>NUCLEOTIDE SEQUENCE [LARGE SCALE GENOMIC DNA]</scope>
    <source>
        <strain evidence="3 4">GY0581</strain>
    </source>
</reference>
<feature type="domain" description="DUF2382" evidence="2">
    <location>
        <begin position="6"/>
        <end position="116"/>
    </location>
</feature>
<comment type="caution">
    <text evidence="3">The sequence shown here is derived from an EMBL/GenBank/DDBJ whole genome shotgun (WGS) entry which is preliminary data.</text>
</comment>
<dbReference type="Pfam" id="PF09557">
    <property type="entry name" value="DUF2382"/>
    <property type="match status" value="1"/>
</dbReference>
<name>A0A4Q9G500_9RHOB</name>
<gene>
    <name evidence="3" type="ORF">EYE42_06735</name>
</gene>
<organism evidence="3 4">
    <name type="scientific">Paracoccus subflavus</name>
    <dbReference type="NCBI Taxonomy" id="2528244"/>
    <lineage>
        <taxon>Bacteria</taxon>
        <taxon>Pseudomonadati</taxon>
        <taxon>Pseudomonadota</taxon>
        <taxon>Alphaproteobacteria</taxon>
        <taxon>Rhodobacterales</taxon>
        <taxon>Paracoccaceae</taxon>
        <taxon>Paracoccus</taxon>
    </lineage>
</organism>
<dbReference type="OrthoDB" id="7775959at2"/>
<dbReference type="Proteomes" id="UP000293520">
    <property type="component" value="Unassembled WGS sequence"/>
</dbReference>
<proteinExistence type="predicted"/>
<keyword evidence="4" id="KW-1185">Reference proteome</keyword>
<evidence type="ECO:0000259" key="2">
    <source>
        <dbReference type="Pfam" id="PF09557"/>
    </source>
</evidence>
<feature type="region of interest" description="Disordered" evidence="1">
    <location>
        <begin position="114"/>
        <end position="140"/>
    </location>
</feature>
<evidence type="ECO:0000313" key="3">
    <source>
        <dbReference type="EMBL" id="TBN41300.1"/>
    </source>
</evidence>
<accession>A0A4Q9G500</accession>
<protein>
    <submittedName>
        <fullName evidence="3">DUF2382 domain-containing protein</fullName>
    </submittedName>
</protein>